<dbReference type="InterPro" id="IPR043129">
    <property type="entry name" value="ATPase_NBD"/>
</dbReference>
<comment type="caution">
    <text evidence="1">The sequence shown here is derived from an EMBL/GenBank/DDBJ whole genome shotgun (WGS) entry which is preliminary data.</text>
</comment>
<feature type="non-terminal residue" evidence="1">
    <location>
        <position position="1"/>
    </location>
</feature>
<reference evidence="1" key="1">
    <citation type="journal article" date="2014" name="Front. Microbiol.">
        <title>High frequency of phylogenetically diverse reductive dehalogenase-homologous genes in deep subseafloor sedimentary metagenomes.</title>
        <authorList>
            <person name="Kawai M."/>
            <person name="Futagami T."/>
            <person name="Toyoda A."/>
            <person name="Takaki Y."/>
            <person name="Nishi S."/>
            <person name="Hori S."/>
            <person name="Arai W."/>
            <person name="Tsubouchi T."/>
            <person name="Morono Y."/>
            <person name="Uchiyama I."/>
            <person name="Ito T."/>
            <person name="Fujiyama A."/>
            <person name="Inagaki F."/>
            <person name="Takami H."/>
        </authorList>
    </citation>
    <scope>NUCLEOTIDE SEQUENCE</scope>
    <source>
        <strain evidence="1">Expedition CK06-06</strain>
    </source>
</reference>
<dbReference type="EMBL" id="BART01008979">
    <property type="protein sequence ID" value="GAG60843.1"/>
    <property type="molecule type" value="Genomic_DNA"/>
</dbReference>
<protein>
    <recommendedName>
        <fullName evidence="2">Carbohydrate kinase FGGY C-terminal domain-containing protein</fullName>
    </recommendedName>
</protein>
<dbReference type="AlphaFoldDB" id="X0ZKG3"/>
<sequence length="100" mass="10732">RDTGIETKVIRAGNANMFLSDLFSHTLATLTGAVIELYNTDGSLGAARGAAMGAGLFGSTKEAFTGLKIIKRIEPQAELETQITEAYEAWKKNLLQIIST</sequence>
<dbReference type="Gene3D" id="3.30.420.40">
    <property type="match status" value="1"/>
</dbReference>
<dbReference type="SUPFAM" id="SSF53067">
    <property type="entry name" value="Actin-like ATPase domain"/>
    <property type="match status" value="1"/>
</dbReference>
<evidence type="ECO:0000313" key="1">
    <source>
        <dbReference type="EMBL" id="GAG60843.1"/>
    </source>
</evidence>
<proteinExistence type="predicted"/>
<evidence type="ECO:0008006" key="2">
    <source>
        <dbReference type="Google" id="ProtNLM"/>
    </source>
</evidence>
<accession>X0ZKG3</accession>
<name>X0ZKG3_9ZZZZ</name>
<gene>
    <name evidence="1" type="ORF">S01H4_20035</name>
</gene>
<organism evidence="1">
    <name type="scientific">marine sediment metagenome</name>
    <dbReference type="NCBI Taxonomy" id="412755"/>
    <lineage>
        <taxon>unclassified sequences</taxon>
        <taxon>metagenomes</taxon>
        <taxon>ecological metagenomes</taxon>
    </lineage>
</organism>